<feature type="transmembrane region" description="Helical" evidence="1">
    <location>
        <begin position="175"/>
        <end position="193"/>
    </location>
</feature>
<keyword evidence="3" id="KW-1185">Reference proteome</keyword>
<sequence>MAQFSNGHDETHWKAAKGVLRYLRGTTDHGITYRKAGSLTLKAYTDSDYAGDKVTQYIALNVGAKEVKWLRSFMSELSVSQPHPTDIFVDNQSSIKLAKNPEMHSRTKHIDVRYHHTRDLIEQGKISIKYIATTEQLADGLTKPLMKTKLVENRNDLGLHDRGIIRANLSRSSPWTIFALLAMFVLSACASSHQNSHQVIWRKSKTPITIGHYQVNLKVNFVNPCDILKKTVVHSDLLPSAQAKCNELYQELFISELEKMCQRKEWTEITLRKKRVVDLIIGLIIIAVIASAGIGIAGTTIAVINSN</sequence>
<evidence type="ECO:0008006" key="4">
    <source>
        <dbReference type="Google" id="ProtNLM"/>
    </source>
</evidence>
<dbReference type="OrthoDB" id="1645289at2759"/>
<keyword evidence="1" id="KW-0812">Transmembrane</keyword>
<dbReference type="CDD" id="cd09272">
    <property type="entry name" value="RNase_HI_RT_Ty1"/>
    <property type="match status" value="1"/>
</dbReference>
<gene>
    <name evidence="2" type="ORF">AFUS01_LOCUS19964</name>
</gene>
<dbReference type="AlphaFoldDB" id="A0A8J2K4P9"/>
<comment type="caution">
    <text evidence="2">The sequence shown here is derived from an EMBL/GenBank/DDBJ whole genome shotgun (WGS) entry which is preliminary data.</text>
</comment>
<feature type="transmembrane region" description="Helical" evidence="1">
    <location>
        <begin position="279"/>
        <end position="304"/>
    </location>
</feature>
<dbReference type="EMBL" id="CAJVCH010211142">
    <property type="protein sequence ID" value="CAG7731369.1"/>
    <property type="molecule type" value="Genomic_DNA"/>
</dbReference>
<evidence type="ECO:0000256" key="1">
    <source>
        <dbReference type="SAM" id="Phobius"/>
    </source>
</evidence>
<organism evidence="2 3">
    <name type="scientific">Allacma fusca</name>
    <dbReference type="NCBI Taxonomy" id="39272"/>
    <lineage>
        <taxon>Eukaryota</taxon>
        <taxon>Metazoa</taxon>
        <taxon>Ecdysozoa</taxon>
        <taxon>Arthropoda</taxon>
        <taxon>Hexapoda</taxon>
        <taxon>Collembola</taxon>
        <taxon>Symphypleona</taxon>
        <taxon>Sminthuridae</taxon>
        <taxon>Allacma</taxon>
    </lineage>
</organism>
<dbReference type="Proteomes" id="UP000708208">
    <property type="component" value="Unassembled WGS sequence"/>
</dbReference>
<keyword evidence="1" id="KW-0472">Membrane</keyword>
<dbReference type="PANTHER" id="PTHR11439">
    <property type="entry name" value="GAG-POL-RELATED RETROTRANSPOSON"/>
    <property type="match status" value="1"/>
</dbReference>
<reference evidence="2" key="1">
    <citation type="submission" date="2021-06" db="EMBL/GenBank/DDBJ databases">
        <authorList>
            <person name="Hodson N. C."/>
            <person name="Mongue J. A."/>
            <person name="Jaron S. K."/>
        </authorList>
    </citation>
    <scope>NUCLEOTIDE SEQUENCE</scope>
</reference>
<name>A0A8J2K4P9_9HEXA</name>
<evidence type="ECO:0000313" key="2">
    <source>
        <dbReference type="EMBL" id="CAG7731369.1"/>
    </source>
</evidence>
<accession>A0A8J2K4P9</accession>
<dbReference type="PANTHER" id="PTHR11439:SF467">
    <property type="entry name" value="INTEGRASE CATALYTIC DOMAIN-CONTAINING PROTEIN"/>
    <property type="match status" value="1"/>
</dbReference>
<protein>
    <recommendedName>
        <fullName evidence="4">Copia protein</fullName>
    </recommendedName>
</protein>
<keyword evidence="1" id="KW-1133">Transmembrane helix</keyword>
<feature type="non-terminal residue" evidence="2">
    <location>
        <position position="1"/>
    </location>
</feature>
<evidence type="ECO:0000313" key="3">
    <source>
        <dbReference type="Proteomes" id="UP000708208"/>
    </source>
</evidence>
<proteinExistence type="predicted"/>